<dbReference type="Proteomes" id="UP001176806">
    <property type="component" value="Unassembled WGS sequence"/>
</dbReference>
<keyword evidence="2" id="KW-1185">Reference proteome</keyword>
<evidence type="ECO:0000313" key="2">
    <source>
        <dbReference type="Proteomes" id="UP001176806"/>
    </source>
</evidence>
<comment type="caution">
    <text evidence="1">The sequence shown here is derived from an EMBL/GenBank/DDBJ whole genome shotgun (WGS) entry which is preliminary data.</text>
</comment>
<protein>
    <submittedName>
        <fullName evidence="1">DUF4374 domain-containing protein</fullName>
    </submittedName>
</protein>
<gene>
    <name evidence="1" type="ORF">Q4Q40_19185</name>
</gene>
<evidence type="ECO:0000313" key="1">
    <source>
        <dbReference type="EMBL" id="MDO5976329.1"/>
    </source>
</evidence>
<proteinExistence type="predicted"/>
<dbReference type="RefSeq" id="WP_303303612.1">
    <property type="nucleotide sequence ID" value="NZ_BAABDA010000028.1"/>
</dbReference>
<organism evidence="1 2">
    <name type="scientific">Flavivirga jejuensis</name>
    <dbReference type="NCBI Taxonomy" id="870487"/>
    <lineage>
        <taxon>Bacteria</taxon>
        <taxon>Pseudomonadati</taxon>
        <taxon>Bacteroidota</taxon>
        <taxon>Flavobacteriia</taxon>
        <taxon>Flavobacteriales</taxon>
        <taxon>Flavobacteriaceae</taxon>
        <taxon>Flavivirga</taxon>
    </lineage>
</organism>
<reference evidence="1" key="1">
    <citation type="submission" date="2023-07" db="EMBL/GenBank/DDBJ databases">
        <title>Two novel species in the genus Flavivirga.</title>
        <authorList>
            <person name="Kwon K."/>
        </authorList>
    </citation>
    <scope>NUCLEOTIDE SEQUENCE</scope>
    <source>
        <strain evidence="1">KACC 14158</strain>
    </source>
</reference>
<name>A0ABT8WTL4_9FLAO</name>
<dbReference type="EMBL" id="JAUOEL010000007">
    <property type="protein sequence ID" value="MDO5976329.1"/>
    <property type="molecule type" value="Genomic_DNA"/>
</dbReference>
<accession>A0ABT8WTL4</accession>
<sequence>MKQLFNTITMKHLKTPSFYFKALCICMAIVQLSCSDSDNGGTEESPVDDGKSKFAIWLQLGSWPNTTQYVAGVDDITTGEISLEGNGDEVTSKADYGIVTNGDGYYYYPSSSTDFGKMTKFEYKDDQLQVVSEVPFTYQNSINAHTWIDETTLIFYGLNGDRDKLLYTILNTETLAMTNGEFDLPAIPQDYTGIYTGNIEYVNGKILMTYTYNKDWPEKGNLPIYLAEIEYPSMSTKSISEETRTLAMGGINMWESSSTVNEENDIYMMFNPGWYYDADNNSGVFRIKNGETTFDQSYFFNLTETLGGSTSGLWYIGNGKAIVKYEDAATIAANPDTLFNALYALVDLPSSTVIKKLELPLDKGTGLQSVTIDNGKAYIVVNAETEKDYVWEVDSNTGAVSAGLEIVGGYEYILRIDKLKE</sequence>